<sequence length="219" mass="24180">MNGTALVACATILQTWRGQNAGKKKPPIASAANRGREETTESNYQIDPTTPLWPRKIKTNLNVAKNSGRLRTNARRPKQVAASRPRPVPCTHSASDEKTAAYNGFWRSPSDDQGGALRESPVFALRPFRRFPRTGRAAMFDRLHRFMEGAGPARRHRVWSRLRIFVAAVGTLGSATGIAIAVLGLIEFNNEKVYAGVAVIIVCTAIYVSILVRDRNRLD</sequence>
<feature type="transmembrane region" description="Helical" evidence="2">
    <location>
        <begin position="164"/>
        <end position="186"/>
    </location>
</feature>
<dbReference type="RefSeq" id="WP_158953157.1">
    <property type="nucleotide sequence ID" value="NZ_CP046914.1"/>
</dbReference>
<proteinExistence type="predicted"/>
<reference evidence="3 4" key="1">
    <citation type="submission" date="2019-12" db="EMBL/GenBank/DDBJ databases">
        <title>Paraburkholderia acidiphila 7Q-K02 sp. nov and Paraburkholderia acidisoli DHF22 sp. nov., two strains isolated from forest soil.</title>
        <authorList>
            <person name="Gao Z."/>
            <person name="Qiu L."/>
        </authorList>
    </citation>
    <scope>NUCLEOTIDE SEQUENCE [LARGE SCALE GENOMIC DNA]</scope>
    <source>
        <strain evidence="3 4">DHF22</strain>
    </source>
</reference>
<feature type="region of interest" description="Disordered" evidence="1">
    <location>
        <begin position="73"/>
        <end position="94"/>
    </location>
</feature>
<organism evidence="3 4">
    <name type="scientific">Paraburkholderia acidisoli</name>
    <dbReference type="NCBI Taxonomy" id="2571748"/>
    <lineage>
        <taxon>Bacteria</taxon>
        <taxon>Pseudomonadati</taxon>
        <taxon>Pseudomonadota</taxon>
        <taxon>Betaproteobacteria</taxon>
        <taxon>Burkholderiales</taxon>
        <taxon>Burkholderiaceae</taxon>
        <taxon>Paraburkholderia</taxon>
    </lineage>
</organism>
<name>A0A7Z2JI84_9BURK</name>
<keyword evidence="4" id="KW-1185">Reference proteome</keyword>
<dbReference type="KEGG" id="pacs:FAZ98_20165"/>
<dbReference type="OrthoDB" id="9106119at2"/>
<protein>
    <submittedName>
        <fullName evidence="3">Uncharacterized protein</fullName>
    </submittedName>
</protein>
<evidence type="ECO:0000313" key="3">
    <source>
        <dbReference type="EMBL" id="QGZ64055.1"/>
    </source>
</evidence>
<keyword evidence="2" id="KW-1133">Transmembrane helix</keyword>
<dbReference type="AlphaFoldDB" id="A0A7Z2JI84"/>
<accession>A0A7Z2JI84</accession>
<keyword evidence="2" id="KW-0812">Transmembrane</keyword>
<feature type="transmembrane region" description="Helical" evidence="2">
    <location>
        <begin position="192"/>
        <end position="212"/>
    </location>
</feature>
<gene>
    <name evidence="3" type="ORF">FAZ98_20165</name>
</gene>
<feature type="region of interest" description="Disordered" evidence="1">
    <location>
        <begin position="19"/>
        <end position="51"/>
    </location>
</feature>
<keyword evidence="2" id="KW-0472">Membrane</keyword>
<evidence type="ECO:0000313" key="4">
    <source>
        <dbReference type="Proteomes" id="UP000433577"/>
    </source>
</evidence>
<evidence type="ECO:0000256" key="1">
    <source>
        <dbReference type="SAM" id="MobiDB-lite"/>
    </source>
</evidence>
<dbReference type="EMBL" id="CP046914">
    <property type="protein sequence ID" value="QGZ64055.1"/>
    <property type="molecule type" value="Genomic_DNA"/>
</dbReference>
<evidence type="ECO:0000256" key="2">
    <source>
        <dbReference type="SAM" id="Phobius"/>
    </source>
</evidence>
<dbReference type="Proteomes" id="UP000433577">
    <property type="component" value="Chromosome 2"/>
</dbReference>